<comment type="caution">
    <text evidence="2">The sequence shown here is derived from an EMBL/GenBank/DDBJ whole genome shotgun (WGS) entry which is preliminary data.</text>
</comment>
<name>A0A941EMB3_9ACTN</name>
<dbReference type="Proteomes" id="UP000675781">
    <property type="component" value="Unassembled WGS sequence"/>
</dbReference>
<dbReference type="SUPFAM" id="SSF49299">
    <property type="entry name" value="PKD domain"/>
    <property type="match status" value="1"/>
</dbReference>
<evidence type="ECO:0000259" key="1">
    <source>
        <dbReference type="PROSITE" id="PS50093"/>
    </source>
</evidence>
<dbReference type="InterPro" id="IPR035986">
    <property type="entry name" value="PKD_dom_sf"/>
</dbReference>
<dbReference type="AlphaFoldDB" id="A0A941EMB3"/>
<dbReference type="RefSeq" id="WP_212528126.1">
    <property type="nucleotide sequence ID" value="NZ_JAGSOG010000035.1"/>
</dbReference>
<dbReference type="InterPro" id="IPR000601">
    <property type="entry name" value="PKD_dom"/>
</dbReference>
<dbReference type="PROSITE" id="PS50093">
    <property type="entry name" value="PKD"/>
    <property type="match status" value="1"/>
</dbReference>
<dbReference type="Gene3D" id="2.60.40.10">
    <property type="entry name" value="Immunoglobulins"/>
    <property type="match status" value="1"/>
</dbReference>
<reference evidence="2" key="1">
    <citation type="submission" date="2021-04" db="EMBL/GenBank/DDBJ databases">
        <title>Genome based classification of Actinospica acidithermotolerans sp. nov., an actinobacterium isolated from an Indonesian hot spring.</title>
        <authorList>
            <person name="Kusuma A.B."/>
            <person name="Putra K.E."/>
            <person name="Nafisah S."/>
            <person name="Loh J."/>
            <person name="Nouioui I."/>
            <person name="Goodfellow M."/>
        </authorList>
    </citation>
    <scope>NUCLEOTIDE SEQUENCE</scope>
    <source>
        <strain evidence="2">CSCA 57</strain>
    </source>
</reference>
<accession>A0A941EMB3</accession>
<gene>
    <name evidence="2" type="ORF">KDL01_10035</name>
</gene>
<sequence length="777" mass="76862">MDITSVGTAAAPIVFQAQGPVTLGNGVLSLDGAAYVTIEGPRSTGSNSYLTHQFSIDSITVSSSSHIALDGLRAIAPSATATAVHVTSGSSDVTVSRDTIIGAGTGVLVDSGGSGIDVSEDGFSSLATGVSVTGTPGTDIVSNTLVDLPHTGTAISVAGGSTGTSIENNIVANPSSAGTTDGTSISVDSSSTAGTALDYNVVYPTPIGGVVDQTPYSWAGASYTTAAALLAATGQGAHDLNADPQLNAATVASISPTAPEVNSANASAPGMLDTDYFGEACTGDGLAAVTGTGSPAFCARGAIQPVFTTTVTPAATSVDALGVTLHSSIMQTAGVGASTYTVANATAAAVRYAVDWGDGQTGSYGPTDVPSHTYASAGTYTITDTAALTTGATGSATTAFTASGSDYTPYGPVRVLDTRSGLGAAKAKLGTGMYFSLKVAGVGAIPSGVTAVAINLTATDTTVNGYLSADGTSVSNVNYRSGQTVANNAIVPVSSGGYINIYNVGPEGGSADVIGDVTGYFTNTAASQYAPVPLERILDTRKGTGAPKAQVAGGSGVPVAIAGIDSIPSNATAVAVHVTAVDGTGNGWVAAEPDGAGTPTTSILNYLKSQTVSNTVIVPVGPDGKIELFNGGTKTPVDLIADVSGYFSATAPDAYIPVTPYRAVDTRETAGPAGGETVQFPLGNDDIPGAPSAAIASGATMVTNITVTDTQGNGYLTVFPAGTTQPTVSNLNYLTGQTVANMGVLNTTRDTAEIYVYNGSAAHTDVIFDVFGYFAGS</sequence>
<keyword evidence="3" id="KW-1185">Reference proteome</keyword>
<evidence type="ECO:0000313" key="2">
    <source>
        <dbReference type="EMBL" id="MBR7833605.1"/>
    </source>
</evidence>
<dbReference type="InterPro" id="IPR013783">
    <property type="entry name" value="Ig-like_fold"/>
</dbReference>
<evidence type="ECO:0000313" key="3">
    <source>
        <dbReference type="Proteomes" id="UP000675781"/>
    </source>
</evidence>
<feature type="domain" description="PKD" evidence="1">
    <location>
        <begin position="343"/>
        <end position="398"/>
    </location>
</feature>
<protein>
    <recommendedName>
        <fullName evidence="1">PKD domain-containing protein</fullName>
    </recommendedName>
</protein>
<dbReference type="EMBL" id="JAGSOG010000035">
    <property type="protein sequence ID" value="MBR7833605.1"/>
    <property type="molecule type" value="Genomic_DNA"/>
</dbReference>
<dbReference type="GO" id="GO:0005975">
    <property type="term" value="P:carbohydrate metabolic process"/>
    <property type="evidence" value="ECO:0007669"/>
    <property type="project" value="UniProtKB-ARBA"/>
</dbReference>
<dbReference type="SUPFAM" id="SSF51126">
    <property type="entry name" value="Pectin lyase-like"/>
    <property type="match status" value="1"/>
</dbReference>
<dbReference type="InterPro" id="IPR011050">
    <property type="entry name" value="Pectin_lyase_fold/virulence"/>
</dbReference>
<proteinExistence type="predicted"/>
<organism evidence="2 3">
    <name type="scientific">Actinospica durhamensis</name>
    <dbReference type="NCBI Taxonomy" id="1508375"/>
    <lineage>
        <taxon>Bacteria</taxon>
        <taxon>Bacillati</taxon>
        <taxon>Actinomycetota</taxon>
        <taxon>Actinomycetes</taxon>
        <taxon>Catenulisporales</taxon>
        <taxon>Actinospicaceae</taxon>
        <taxon>Actinospica</taxon>
    </lineage>
</organism>